<gene>
    <name evidence="2" type="ORF">HOP40_05505</name>
</gene>
<dbReference type="Proteomes" id="UP000505377">
    <property type="component" value="Chromosome"/>
</dbReference>
<dbReference type="InterPro" id="IPR034660">
    <property type="entry name" value="DinB/YfiT-like"/>
</dbReference>
<keyword evidence="3" id="KW-1185">Reference proteome</keyword>
<proteinExistence type="predicted"/>
<dbReference type="GO" id="GO:0016853">
    <property type="term" value="F:isomerase activity"/>
    <property type="evidence" value="ECO:0007669"/>
    <property type="project" value="UniProtKB-KW"/>
</dbReference>
<keyword evidence="2" id="KW-0413">Isomerase</keyword>
<evidence type="ECO:0000313" key="2">
    <source>
        <dbReference type="EMBL" id="QJY45344.1"/>
    </source>
</evidence>
<keyword evidence="2" id="KW-0670">Pyruvate</keyword>
<dbReference type="AlphaFoldDB" id="A0A6M6JBN5"/>
<dbReference type="SUPFAM" id="SSF109854">
    <property type="entry name" value="DinB/YfiT-like putative metalloenzymes"/>
    <property type="match status" value="1"/>
</dbReference>
<dbReference type="InterPro" id="IPR017517">
    <property type="entry name" value="Maleyloyr_isom"/>
</dbReference>
<evidence type="ECO:0000259" key="1">
    <source>
        <dbReference type="Pfam" id="PF11716"/>
    </source>
</evidence>
<dbReference type="EMBL" id="CP053564">
    <property type="protein sequence ID" value="QJY45344.1"/>
    <property type="molecule type" value="Genomic_DNA"/>
</dbReference>
<name>A0A6M6JBN5_9PSEU</name>
<sequence>MDGHATQSILTLRYSFRSASPRAGRQDRIGPVDAIVQALTEQHRELDDVLAGLDADCWARPVPACPGWSVADVVLHLAQTDELVVASLDGGFPAAAARITGEPVDGTVDDQVGVMVERERGAPGPEVHARWRAAASAVRGLFAESDPRRPMPWVVTDLPARTMATTRLAETWIHTHDVAEAVGAALVPGERLRHIARLAVRTVPYAFTRAGLDPPAGPVAARLTAPDGGTWQIGDGNATTTVLGPALDFCLVAARRLDPAASGLTAEGPDADEVLRLVRTYA</sequence>
<protein>
    <submittedName>
        <fullName evidence="2">Maleylpyruvate isomerase family mycothiol-dependent enzyme</fullName>
    </submittedName>
</protein>
<dbReference type="NCBIfam" id="TIGR03083">
    <property type="entry name" value="maleylpyruvate isomerase family mycothiol-dependent enzyme"/>
    <property type="match status" value="1"/>
</dbReference>
<dbReference type="Pfam" id="PF11716">
    <property type="entry name" value="MDMPI_N"/>
    <property type="match status" value="1"/>
</dbReference>
<feature type="domain" description="Mycothiol-dependent maleylpyruvate isomerase metal-binding" evidence="1">
    <location>
        <begin position="40"/>
        <end position="179"/>
    </location>
</feature>
<accession>A0A6M6JBN5</accession>
<dbReference type="InterPro" id="IPR024344">
    <property type="entry name" value="MDMPI_metal-binding"/>
</dbReference>
<dbReference type="Gene3D" id="1.20.120.450">
    <property type="entry name" value="dinb family like domain"/>
    <property type="match status" value="1"/>
</dbReference>
<organism evidence="2 3">
    <name type="scientific">Pseudonocardia broussonetiae</name>
    <dbReference type="NCBI Taxonomy" id="2736640"/>
    <lineage>
        <taxon>Bacteria</taxon>
        <taxon>Bacillati</taxon>
        <taxon>Actinomycetota</taxon>
        <taxon>Actinomycetes</taxon>
        <taxon>Pseudonocardiales</taxon>
        <taxon>Pseudonocardiaceae</taxon>
        <taxon>Pseudonocardia</taxon>
    </lineage>
</organism>
<dbReference type="GO" id="GO:0046872">
    <property type="term" value="F:metal ion binding"/>
    <property type="evidence" value="ECO:0007669"/>
    <property type="project" value="InterPro"/>
</dbReference>
<reference evidence="2 3" key="1">
    <citation type="submission" date="2020-05" db="EMBL/GenBank/DDBJ databases">
        <authorList>
            <person name="Mo P."/>
        </authorList>
    </citation>
    <scope>NUCLEOTIDE SEQUENCE [LARGE SCALE GENOMIC DNA]</scope>
    <source>
        <strain evidence="2 3">Gen01</strain>
    </source>
</reference>
<dbReference type="KEGG" id="pbro:HOP40_05505"/>
<evidence type="ECO:0000313" key="3">
    <source>
        <dbReference type="Proteomes" id="UP000505377"/>
    </source>
</evidence>